<feature type="compositionally biased region" description="Acidic residues" evidence="1">
    <location>
        <begin position="176"/>
        <end position="186"/>
    </location>
</feature>
<organism evidence="2 3">
    <name type="scientific">Natrialba swarupiae</name>
    <dbReference type="NCBI Taxonomy" id="2448032"/>
    <lineage>
        <taxon>Archaea</taxon>
        <taxon>Methanobacteriati</taxon>
        <taxon>Methanobacteriota</taxon>
        <taxon>Stenosarchaea group</taxon>
        <taxon>Halobacteria</taxon>
        <taxon>Halobacteriales</taxon>
        <taxon>Natrialbaceae</taxon>
        <taxon>Natrialba</taxon>
    </lineage>
</organism>
<feature type="region of interest" description="Disordered" evidence="1">
    <location>
        <begin position="90"/>
        <end position="110"/>
    </location>
</feature>
<feature type="compositionally biased region" description="Acidic residues" evidence="1">
    <location>
        <begin position="96"/>
        <end position="110"/>
    </location>
</feature>
<feature type="region of interest" description="Disordered" evidence="1">
    <location>
        <begin position="122"/>
        <end position="236"/>
    </location>
</feature>
<proteinExistence type="predicted"/>
<reference evidence="2 3" key="1">
    <citation type="submission" date="2019-08" db="EMBL/GenBank/DDBJ databases">
        <title>Archaea genome.</title>
        <authorList>
            <person name="Kajale S."/>
            <person name="Shouche Y."/>
            <person name="Deshpande N."/>
            <person name="Sharma A."/>
        </authorList>
    </citation>
    <scope>NUCLEOTIDE SEQUENCE [LARGE SCALE GENOMIC DNA]</scope>
    <source>
        <strain evidence="2 3">ESP3B_9</strain>
    </source>
</reference>
<dbReference type="AlphaFoldDB" id="A0A5D5AKY1"/>
<feature type="compositionally biased region" description="Basic and acidic residues" evidence="1">
    <location>
        <begin position="187"/>
        <end position="197"/>
    </location>
</feature>
<dbReference type="Proteomes" id="UP000324104">
    <property type="component" value="Unassembled WGS sequence"/>
</dbReference>
<evidence type="ECO:0000313" key="2">
    <source>
        <dbReference type="EMBL" id="TYT61633.1"/>
    </source>
</evidence>
<feature type="compositionally biased region" description="Basic and acidic residues" evidence="1">
    <location>
        <begin position="227"/>
        <end position="236"/>
    </location>
</feature>
<protein>
    <submittedName>
        <fullName evidence="2">Uncharacterized protein</fullName>
    </submittedName>
</protein>
<dbReference type="RefSeq" id="WP_149081782.1">
    <property type="nucleotide sequence ID" value="NZ_VTAW01000015.1"/>
</dbReference>
<evidence type="ECO:0000313" key="3">
    <source>
        <dbReference type="Proteomes" id="UP000324104"/>
    </source>
</evidence>
<accession>A0A5D5AKY1</accession>
<keyword evidence="3" id="KW-1185">Reference proteome</keyword>
<dbReference type="Pfam" id="PF26244">
    <property type="entry name" value="DUF8057"/>
    <property type="match status" value="1"/>
</dbReference>
<feature type="compositionally biased region" description="Basic and acidic residues" evidence="1">
    <location>
        <begin position="166"/>
        <end position="175"/>
    </location>
</feature>
<dbReference type="EMBL" id="VTAW01000015">
    <property type="protein sequence ID" value="TYT61633.1"/>
    <property type="molecule type" value="Genomic_DNA"/>
</dbReference>
<name>A0A5D5AKY1_9EURY</name>
<gene>
    <name evidence="2" type="ORF">FYC77_12240</name>
</gene>
<feature type="compositionally biased region" description="Basic and acidic residues" evidence="1">
    <location>
        <begin position="123"/>
        <end position="134"/>
    </location>
</feature>
<sequence>MYERAFGTDWERIDDREEVVRRAFALGVAARLGETHPGELERLESQTETSYAQSFVDLAYQKGRNEAREVHESADDDEVWEMLVEKKTVVEAPDRGEDDEFDDIDPDADIFEETTVPAALRRMAVDSRPDDSTDRVGQPSFLERGGGARPQSGSDEDQSVFGRSLGDSHQRTDREESTDEPENEAEGGDRTANERDTTGASGDEGDGTTPRKEPTDDSDGTDSSNRGSDENRTDDR</sequence>
<evidence type="ECO:0000256" key="1">
    <source>
        <dbReference type="SAM" id="MobiDB-lite"/>
    </source>
</evidence>
<dbReference type="InterPro" id="IPR058370">
    <property type="entry name" value="DUF8057"/>
</dbReference>
<comment type="caution">
    <text evidence="2">The sequence shown here is derived from an EMBL/GenBank/DDBJ whole genome shotgun (WGS) entry which is preliminary data.</text>
</comment>